<feature type="compositionally biased region" description="Basic and acidic residues" evidence="2">
    <location>
        <begin position="874"/>
        <end position="883"/>
    </location>
</feature>
<dbReference type="InterPro" id="IPR026619">
    <property type="entry name" value="CEP95"/>
</dbReference>
<feature type="region of interest" description="Disordered" evidence="2">
    <location>
        <begin position="717"/>
        <end position="833"/>
    </location>
</feature>
<feature type="compositionally biased region" description="Low complexity" evidence="2">
    <location>
        <begin position="422"/>
        <end position="432"/>
    </location>
</feature>
<feature type="compositionally biased region" description="Basic and acidic residues" evidence="2">
    <location>
        <begin position="353"/>
        <end position="367"/>
    </location>
</feature>
<accession>A0ABN8LA61</accession>
<feature type="compositionally biased region" description="Polar residues" evidence="2">
    <location>
        <begin position="241"/>
        <end position="251"/>
    </location>
</feature>
<gene>
    <name evidence="4" type="ORF">PEVE_00028759</name>
</gene>
<feature type="domain" description="DUF5745" evidence="3">
    <location>
        <begin position="56"/>
        <end position="115"/>
    </location>
</feature>
<dbReference type="PANTHER" id="PTHR22545:SF0">
    <property type="entry name" value="CENTROSOMAL PROTEIN OF 95 KDA"/>
    <property type="match status" value="1"/>
</dbReference>
<dbReference type="InterPro" id="IPR044039">
    <property type="entry name" value="DUF5745"/>
</dbReference>
<organism evidence="4 5">
    <name type="scientific">Porites evermanni</name>
    <dbReference type="NCBI Taxonomy" id="104178"/>
    <lineage>
        <taxon>Eukaryota</taxon>
        <taxon>Metazoa</taxon>
        <taxon>Cnidaria</taxon>
        <taxon>Anthozoa</taxon>
        <taxon>Hexacorallia</taxon>
        <taxon>Scleractinia</taxon>
        <taxon>Fungiina</taxon>
        <taxon>Poritidae</taxon>
        <taxon>Porites</taxon>
    </lineage>
</organism>
<evidence type="ECO:0000256" key="2">
    <source>
        <dbReference type="SAM" id="MobiDB-lite"/>
    </source>
</evidence>
<dbReference type="PANTHER" id="PTHR22545">
    <property type="entry name" value="CENTROSOMAL PROTEIN OF 95 KDA"/>
    <property type="match status" value="1"/>
</dbReference>
<feature type="region of interest" description="Disordered" evidence="2">
    <location>
        <begin position="639"/>
        <end position="664"/>
    </location>
</feature>
<feature type="compositionally biased region" description="Basic and acidic residues" evidence="2">
    <location>
        <begin position="193"/>
        <end position="202"/>
    </location>
</feature>
<feature type="compositionally biased region" description="Acidic residues" evidence="2">
    <location>
        <begin position="741"/>
        <end position="756"/>
    </location>
</feature>
<feature type="compositionally biased region" description="Low complexity" evidence="2">
    <location>
        <begin position="370"/>
        <end position="382"/>
    </location>
</feature>
<feature type="coiled-coil region" evidence="1">
    <location>
        <begin position="1093"/>
        <end position="1128"/>
    </location>
</feature>
<evidence type="ECO:0000313" key="4">
    <source>
        <dbReference type="EMBL" id="CAH3013981.1"/>
    </source>
</evidence>
<feature type="compositionally biased region" description="Low complexity" evidence="2">
    <location>
        <begin position="264"/>
        <end position="276"/>
    </location>
</feature>
<feature type="compositionally biased region" description="Basic residues" evidence="2">
    <location>
        <begin position="786"/>
        <end position="797"/>
    </location>
</feature>
<protein>
    <recommendedName>
        <fullName evidence="3">DUF5745 domain-containing protein</fullName>
    </recommendedName>
</protein>
<feature type="compositionally biased region" description="Polar residues" evidence="2">
    <location>
        <begin position="209"/>
        <end position="223"/>
    </location>
</feature>
<name>A0ABN8LA61_9CNID</name>
<keyword evidence="5" id="KW-1185">Reference proteome</keyword>
<evidence type="ECO:0000256" key="1">
    <source>
        <dbReference type="SAM" id="Coils"/>
    </source>
</evidence>
<feature type="region of interest" description="Disordered" evidence="2">
    <location>
        <begin position="573"/>
        <end position="592"/>
    </location>
</feature>
<feature type="compositionally biased region" description="Basic residues" evidence="2">
    <location>
        <begin position="896"/>
        <end position="910"/>
    </location>
</feature>
<dbReference type="EMBL" id="CALNXI010000004">
    <property type="protein sequence ID" value="CAH3013981.1"/>
    <property type="molecule type" value="Genomic_DNA"/>
</dbReference>
<feature type="compositionally biased region" description="Basic and acidic residues" evidence="2">
    <location>
        <begin position="1031"/>
        <end position="1040"/>
    </location>
</feature>
<evidence type="ECO:0000313" key="5">
    <source>
        <dbReference type="Proteomes" id="UP001159427"/>
    </source>
</evidence>
<feature type="compositionally biased region" description="Basic and acidic residues" evidence="2">
    <location>
        <begin position="804"/>
        <end position="821"/>
    </location>
</feature>
<dbReference type="Pfam" id="PF19016">
    <property type="entry name" value="DUF5745"/>
    <property type="match status" value="1"/>
</dbReference>
<sequence>MDAKNGLLDSSEDEAFIAIANELLDKCNLPGRVSRLEECNDSFFVGVYKGLLGDDLPGIIENPITIEQHIINCQIVIDLVATDVLNVDLSHISGKGIVEGDKVSIRNFLEIFAGLLEYFMECVDESDAGSIDEQDSNLLTSEHDVISGVLREEFGPSYQALYEPRSQTTRPNQFTDETGHPGAEGGQNFGGDLLRRPPHGDPDPALMRTGNSTGFEADTSTLCDSRDTVSDSTGELIRLGETTSDRVSSMKTARKETRNPLPDSRSSSSASSPIASQEQHKFFQSGNGEGRSAENASRRLATLRDSSHSQGTGAFGSRSRRPEPSLLSRDGTSMEDELTQYTLTPTVIGDSSGAKDKSEHRSPENQDKPLSSFLSASSSSAAWPEQISPLEPTKDSSSGAVGGFDALGLRPRERPAKTVVTDSGSQDGSDQSAPVYHHYHHHFHHTQPHGRLPSEFQSSAEASTAATFGVAVPTSHLSRSEPVATRPLGGVTSAQADSLIRTAPADLALQHTEAAYPRNTAVSRTDFTHPSPAVVTTSSTGVTVSSIDLTRPTTAGLSVSSTEFTRPPHAALAVSSTDFPRPPPAGVTGTTSTLTDSVFLSESGSSRPPFVRPATAGMTSESFVGTDSLRHRLGRSLITTTAPSTAGSSLPVSSTMPSTSYRPRGTLERSLDARAAVLQQADKLVDRLNNIRRGQPLASTYPGRATADSVQARITDLEPSDATPSSAAEGRLAKVPRPEADDSGSESDRELDDEELAQNSDSAVDYGRRAPSAAAGVTQKMSTSRPGRRSGRSRKSPRIPSPRGYKDSESKDEDSSPERPARRGVTFRDTVETFPVSGRMDRLRRLLYEEAEEQRKQHTKVMRQTYRDQLKEIQQEQEREKALQQKRKMALPSNVPKKRPKKKSPVKKRGRLEAVYRSQVRKSRPVRRPEVTARGRKRSASASPVLTRGRSGSPDHPDLLLPAMLEEFPFLHVSPQTAHGMWQKQTRHLSSALKSGTEARRTKTQRMIEEAERRQEALVGILKKDLEHNLRMREKQERQQQQRTVKSKLREKRQISARARRYYDEYEVRMRARMLKRRTREEQIFKKLFDDGLDIQKQRIRELREYAKEKREALAQRQQNEIESLENFYRDQFAMLSEGIARERFEMEVREKAQEKVLRQMRKELRHKLERDVKEFQDNLQRDEDSAYFRQLEADRLRGKFQLATRSAFY</sequence>
<feature type="region of interest" description="Disordered" evidence="2">
    <location>
        <begin position="874"/>
        <end position="955"/>
    </location>
</feature>
<feature type="compositionally biased region" description="Polar residues" evidence="2">
    <location>
        <begin position="165"/>
        <end position="176"/>
    </location>
</feature>
<comment type="caution">
    <text evidence="4">The sequence shown here is derived from an EMBL/GenBank/DDBJ whole genome shotgun (WGS) entry which is preliminary data.</text>
</comment>
<feature type="region of interest" description="Disordered" evidence="2">
    <location>
        <begin position="162"/>
        <end position="433"/>
    </location>
</feature>
<keyword evidence="1" id="KW-0175">Coiled coil</keyword>
<evidence type="ECO:0000259" key="3">
    <source>
        <dbReference type="Pfam" id="PF19016"/>
    </source>
</evidence>
<feature type="region of interest" description="Disordered" evidence="2">
    <location>
        <begin position="1031"/>
        <end position="1051"/>
    </location>
</feature>
<proteinExistence type="predicted"/>
<reference evidence="4 5" key="1">
    <citation type="submission" date="2022-05" db="EMBL/GenBank/DDBJ databases">
        <authorList>
            <consortium name="Genoscope - CEA"/>
            <person name="William W."/>
        </authorList>
    </citation>
    <scope>NUCLEOTIDE SEQUENCE [LARGE SCALE GENOMIC DNA]</scope>
</reference>
<feature type="compositionally biased region" description="Polar residues" evidence="2">
    <location>
        <begin position="639"/>
        <end position="661"/>
    </location>
</feature>
<dbReference type="Proteomes" id="UP001159427">
    <property type="component" value="Unassembled WGS sequence"/>
</dbReference>